<dbReference type="Gene3D" id="1.10.10.10">
    <property type="entry name" value="Winged helix-like DNA-binding domain superfamily/Winged helix DNA-binding domain"/>
    <property type="match status" value="1"/>
</dbReference>
<evidence type="ECO:0000313" key="2">
    <source>
        <dbReference type="EMBL" id="MBB2923110.1"/>
    </source>
</evidence>
<accession>A0A7W4YAT4</accession>
<dbReference type="PANTHER" id="PTHR33169:SF14">
    <property type="entry name" value="TRANSCRIPTIONAL REGULATOR RV3488"/>
    <property type="match status" value="1"/>
</dbReference>
<sequence length="235" mass="25725">MTTRSAPRRVANPLALAVLACLWERPMYPYEITTTLRERGKEDSIRLNFGALYAVIKQLEKHGLIGVDRVEREGNRPERVVYAITDDGRAEAVGWLRELVAVPAKEYPAFETGLSLIGLLAPDDAMARLRERIAALDADVAAREAVLSSPQVRDVPEMFLVEATYRNAMLRAERDFTAGLLARIEDGTLGGVDRWARWHALLSRGATPDELAAAITADLAPDAQQDGGDPAHGLG</sequence>
<dbReference type="InterPro" id="IPR052509">
    <property type="entry name" value="Metal_resp_DNA-bind_regulator"/>
</dbReference>
<proteinExistence type="predicted"/>
<name>A0A7W4YAT4_9CELL</name>
<evidence type="ECO:0000313" key="3">
    <source>
        <dbReference type="Proteomes" id="UP000518206"/>
    </source>
</evidence>
<feature type="domain" description="Transcription regulator PadR N-terminal" evidence="1">
    <location>
        <begin position="18"/>
        <end position="91"/>
    </location>
</feature>
<dbReference type="SUPFAM" id="SSF46785">
    <property type="entry name" value="Winged helix' DNA-binding domain"/>
    <property type="match status" value="1"/>
</dbReference>
<dbReference type="InterPro" id="IPR005149">
    <property type="entry name" value="Tscrpt_reg_PadR_N"/>
</dbReference>
<reference evidence="2 3" key="2">
    <citation type="submission" date="2020-08" db="EMBL/GenBank/DDBJ databases">
        <authorList>
            <person name="Partida-Martinez L."/>
            <person name="Huntemann M."/>
            <person name="Clum A."/>
            <person name="Wang J."/>
            <person name="Palaniappan K."/>
            <person name="Ritter S."/>
            <person name="Chen I.-M."/>
            <person name="Stamatis D."/>
            <person name="Reddy T."/>
            <person name="O'Malley R."/>
            <person name="Daum C."/>
            <person name="Shapiro N."/>
            <person name="Ivanova N."/>
            <person name="Kyrpides N."/>
            <person name="Woyke T."/>
        </authorList>
    </citation>
    <scope>NUCLEOTIDE SEQUENCE [LARGE SCALE GENOMIC DNA]</scope>
    <source>
        <strain evidence="2 3">RAS26</strain>
    </source>
</reference>
<evidence type="ECO:0000259" key="1">
    <source>
        <dbReference type="Pfam" id="PF03551"/>
    </source>
</evidence>
<dbReference type="Pfam" id="PF03551">
    <property type="entry name" value="PadR"/>
    <property type="match status" value="1"/>
</dbReference>
<dbReference type="EMBL" id="JACHVX010000003">
    <property type="protein sequence ID" value="MBB2923110.1"/>
    <property type="molecule type" value="Genomic_DNA"/>
</dbReference>
<keyword evidence="2" id="KW-0238">DNA-binding</keyword>
<dbReference type="InterPro" id="IPR036388">
    <property type="entry name" value="WH-like_DNA-bd_sf"/>
</dbReference>
<comment type="caution">
    <text evidence="2">The sequence shown here is derived from an EMBL/GenBank/DDBJ whole genome shotgun (WGS) entry which is preliminary data.</text>
</comment>
<dbReference type="InterPro" id="IPR036390">
    <property type="entry name" value="WH_DNA-bd_sf"/>
</dbReference>
<dbReference type="Proteomes" id="UP000518206">
    <property type="component" value="Unassembled WGS sequence"/>
</dbReference>
<protein>
    <submittedName>
        <fullName evidence="2">DNA-binding PadR family transcriptional regulator</fullName>
    </submittedName>
</protein>
<dbReference type="PROSITE" id="PS51257">
    <property type="entry name" value="PROKAR_LIPOPROTEIN"/>
    <property type="match status" value="1"/>
</dbReference>
<gene>
    <name evidence="2" type="ORF">FHR80_002035</name>
</gene>
<dbReference type="RefSeq" id="WP_311701985.1">
    <property type="nucleotide sequence ID" value="NZ_JACHVX010000003.1"/>
</dbReference>
<dbReference type="PANTHER" id="PTHR33169">
    <property type="entry name" value="PADR-FAMILY TRANSCRIPTIONAL REGULATOR"/>
    <property type="match status" value="1"/>
</dbReference>
<dbReference type="GO" id="GO:0003677">
    <property type="term" value="F:DNA binding"/>
    <property type="evidence" value="ECO:0007669"/>
    <property type="project" value="UniProtKB-KW"/>
</dbReference>
<dbReference type="AlphaFoldDB" id="A0A7W4YAT4"/>
<organism evidence="2 3">
    <name type="scientific">Cellulomonas cellasea</name>
    <dbReference type="NCBI Taxonomy" id="43670"/>
    <lineage>
        <taxon>Bacteria</taxon>
        <taxon>Bacillati</taxon>
        <taxon>Actinomycetota</taxon>
        <taxon>Actinomycetes</taxon>
        <taxon>Micrococcales</taxon>
        <taxon>Cellulomonadaceae</taxon>
        <taxon>Cellulomonas</taxon>
    </lineage>
</organism>
<reference evidence="2 3" key="1">
    <citation type="submission" date="2020-08" db="EMBL/GenBank/DDBJ databases">
        <title>The Agave Microbiome: Exploring the role of microbial communities in plant adaptations to desert environments.</title>
        <authorList>
            <person name="Partida-Martinez L.P."/>
        </authorList>
    </citation>
    <scope>NUCLEOTIDE SEQUENCE [LARGE SCALE GENOMIC DNA]</scope>
    <source>
        <strain evidence="2 3">RAS26</strain>
    </source>
</reference>